<dbReference type="GO" id="GO:0005886">
    <property type="term" value="C:plasma membrane"/>
    <property type="evidence" value="ECO:0007669"/>
    <property type="project" value="TreeGrafter"/>
</dbReference>
<dbReference type="Gene3D" id="1.25.40.20">
    <property type="entry name" value="Ankyrin repeat-containing domain"/>
    <property type="match status" value="2"/>
</dbReference>
<keyword evidence="3" id="KW-0472">Membrane</keyword>
<comment type="caution">
    <text evidence="4">The sequence shown here is derived from an EMBL/GenBank/DDBJ whole genome shotgun (WGS) entry which is preliminary data.</text>
</comment>
<dbReference type="EMBL" id="BKCJ010003722">
    <property type="protein sequence ID" value="GEU56786.1"/>
    <property type="molecule type" value="Genomic_DNA"/>
</dbReference>
<sequence>MVLNKRHERMVTLLSKNSPPDTSREKFMDAKLYEAAKKGDVDSFIDALVKVSQANNSLSLRTISEQRTHSKNTCLHVAASHGNKYLTARAGHIGVVKILVRFKNYDEQMYSAKECDTTESSPRSKEWVKNSVGNTSMHEACLTNMVDVVTTTLSNMTLDAKKRFISESKNGKLLINAAIKRKSTVMLQEITRNIPSQIHATDKIGQTPLSCAVSTAENGKDRVVSFILKTKDLGFLINKTDEDGNTPLHLAVIKWHPKVVSCLTWDRRVNLNLVNECGLTALDAAEESMESITTFQQRLTWSALSLLVLKDLGIRITVTEKSEQYKKDYSKDRCHHGFCYSHMGATGDITLVMNGLMFALPRLGLSLTTMSIAFMAGVSLVVVNLTWLANFVLIFGIICIASVLALFIPLVFSYSSTSKVLRYITYYPFQLLVLVSASRSSDDQHIKED</sequence>
<proteinExistence type="predicted"/>
<dbReference type="AlphaFoldDB" id="A0A6L2L5A7"/>
<feature type="transmembrane region" description="Helical" evidence="3">
    <location>
        <begin position="363"/>
        <end position="385"/>
    </location>
</feature>
<protein>
    <submittedName>
        <fullName evidence="4">Uncharacterized protein</fullName>
    </submittedName>
</protein>
<dbReference type="InterPro" id="IPR002110">
    <property type="entry name" value="Ankyrin_rpt"/>
</dbReference>
<evidence type="ECO:0000256" key="2">
    <source>
        <dbReference type="ARBA" id="ARBA00023043"/>
    </source>
</evidence>
<keyword evidence="2" id="KW-0040">ANK repeat</keyword>
<gene>
    <name evidence="4" type="ORF">Tci_028764</name>
</gene>
<organism evidence="4">
    <name type="scientific">Tanacetum cinerariifolium</name>
    <name type="common">Dalmatian daisy</name>
    <name type="synonym">Chrysanthemum cinerariifolium</name>
    <dbReference type="NCBI Taxonomy" id="118510"/>
    <lineage>
        <taxon>Eukaryota</taxon>
        <taxon>Viridiplantae</taxon>
        <taxon>Streptophyta</taxon>
        <taxon>Embryophyta</taxon>
        <taxon>Tracheophyta</taxon>
        <taxon>Spermatophyta</taxon>
        <taxon>Magnoliopsida</taxon>
        <taxon>eudicotyledons</taxon>
        <taxon>Gunneridae</taxon>
        <taxon>Pentapetalae</taxon>
        <taxon>asterids</taxon>
        <taxon>campanulids</taxon>
        <taxon>Asterales</taxon>
        <taxon>Asteraceae</taxon>
        <taxon>Asteroideae</taxon>
        <taxon>Anthemideae</taxon>
        <taxon>Anthemidinae</taxon>
        <taxon>Tanacetum</taxon>
    </lineage>
</organism>
<dbReference type="SMART" id="SM00248">
    <property type="entry name" value="ANK"/>
    <property type="match status" value="4"/>
</dbReference>
<feature type="transmembrane region" description="Helical" evidence="3">
    <location>
        <begin position="391"/>
        <end position="412"/>
    </location>
</feature>
<evidence type="ECO:0000256" key="3">
    <source>
        <dbReference type="SAM" id="Phobius"/>
    </source>
</evidence>
<reference evidence="4" key="1">
    <citation type="journal article" date="2019" name="Sci. Rep.">
        <title>Draft genome of Tanacetum cinerariifolium, the natural source of mosquito coil.</title>
        <authorList>
            <person name="Yamashiro T."/>
            <person name="Shiraishi A."/>
            <person name="Satake H."/>
            <person name="Nakayama K."/>
        </authorList>
    </citation>
    <scope>NUCLEOTIDE SEQUENCE</scope>
</reference>
<keyword evidence="1" id="KW-0677">Repeat</keyword>
<keyword evidence="3" id="KW-1133">Transmembrane helix</keyword>
<name>A0A6L2L5A7_TANCI</name>
<accession>A0A6L2L5A7</accession>
<dbReference type="PANTHER" id="PTHR24186:SF46">
    <property type="entry name" value="PROTEIN ACCELERATED CELL DEATH 6-LIKE"/>
    <property type="match status" value="1"/>
</dbReference>
<dbReference type="InterPro" id="IPR036770">
    <property type="entry name" value="Ankyrin_rpt-contain_sf"/>
</dbReference>
<keyword evidence="3" id="KW-0812">Transmembrane</keyword>
<evidence type="ECO:0000313" key="4">
    <source>
        <dbReference type="EMBL" id="GEU56786.1"/>
    </source>
</evidence>
<dbReference type="SUPFAM" id="SSF48403">
    <property type="entry name" value="Ankyrin repeat"/>
    <property type="match status" value="1"/>
</dbReference>
<dbReference type="PANTHER" id="PTHR24186">
    <property type="entry name" value="PROTEIN PHOSPHATASE 1 REGULATORY SUBUNIT"/>
    <property type="match status" value="1"/>
</dbReference>
<evidence type="ECO:0000256" key="1">
    <source>
        <dbReference type="ARBA" id="ARBA00022737"/>
    </source>
</evidence>
<dbReference type="Pfam" id="PF12796">
    <property type="entry name" value="Ank_2"/>
    <property type="match status" value="1"/>
</dbReference>